<evidence type="ECO:0000256" key="1">
    <source>
        <dbReference type="ARBA" id="ARBA00004613"/>
    </source>
</evidence>
<evidence type="ECO:0000256" key="2">
    <source>
        <dbReference type="ARBA" id="ARBA00005581"/>
    </source>
</evidence>
<dbReference type="GO" id="GO:0005576">
    <property type="term" value="C:extracellular region"/>
    <property type="evidence" value="ECO:0007669"/>
    <property type="project" value="UniProtKB-SubCell"/>
</dbReference>
<dbReference type="InterPro" id="IPR010264">
    <property type="entry name" value="Self-incomp_S1"/>
</dbReference>
<protein>
    <recommendedName>
        <fullName evidence="9">S-protein homolog</fullName>
    </recommendedName>
</protein>
<dbReference type="Proteomes" id="UP000541444">
    <property type="component" value="Unassembled WGS sequence"/>
</dbReference>
<keyword evidence="3" id="KW-0713">Self-incompatibility</keyword>
<proteinExistence type="inferred from homology"/>
<comment type="subcellular location">
    <subcellularLocation>
        <location evidence="1">Secreted</location>
    </subcellularLocation>
</comment>
<evidence type="ECO:0000313" key="7">
    <source>
        <dbReference type="EMBL" id="KAF6176264.1"/>
    </source>
</evidence>
<keyword evidence="4" id="KW-0964">Secreted</keyword>
<dbReference type="OrthoDB" id="1727555at2759"/>
<keyword evidence="6" id="KW-0472">Membrane</keyword>
<dbReference type="GO" id="GO:0060320">
    <property type="term" value="P:rejection of self pollen"/>
    <property type="evidence" value="ECO:0007669"/>
    <property type="project" value="UniProtKB-KW"/>
</dbReference>
<feature type="transmembrane region" description="Helical" evidence="6">
    <location>
        <begin position="12"/>
        <end position="28"/>
    </location>
</feature>
<evidence type="ECO:0000313" key="8">
    <source>
        <dbReference type="Proteomes" id="UP000541444"/>
    </source>
</evidence>
<sequence>MLHYNNDYTWHFGSNFFASTLFWCWVGWRDHNGKWVQKSFVVFREKFNFWHNYCLCNIQCYWTITPNGIYLSSDGDKDEFMYSWDWGKVATKELERLHFN</sequence>
<comment type="caution">
    <text evidence="7">The sequence shown here is derived from an EMBL/GenBank/DDBJ whole genome shotgun (WGS) entry which is preliminary data.</text>
</comment>
<evidence type="ECO:0008006" key="9">
    <source>
        <dbReference type="Google" id="ProtNLM"/>
    </source>
</evidence>
<gene>
    <name evidence="7" type="ORF">GIB67_023555</name>
</gene>
<comment type="similarity">
    <text evidence="2">Belongs to the plant self-incompatibility (S1) protein family.</text>
</comment>
<reference evidence="7 8" key="1">
    <citation type="journal article" date="2020" name="IScience">
        <title>Genome Sequencing of the Endangered Kingdonia uniflora (Circaeasteraceae, Ranunculales) Reveals Potential Mechanisms of Evolutionary Specialization.</title>
        <authorList>
            <person name="Sun Y."/>
            <person name="Deng T."/>
            <person name="Zhang A."/>
            <person name="Moore M.J."/>
            <person name="Landis J.B."/>
            <person name="Lin N."/>
            <person name="Zhang H."/>
            <person name="Zhang X."/>
            <person name="Huang J."/>
            <person name="Zhang X."/>
            <person name="Sun H."/>
            <person name="Wang H."/>
        </authorList>
    </citation>
    <scope>NUCLEOTIDE SEQUENCE [LARGE SCALE GENOMIC DNA]</scope>
    <source>
        <strain evidence="7">TB1705</strain>
        <tissue evidence="7">Leaf</tissue>
    </source>
</reference>
<keyword evidence="8" id="KW-1185">Reference proteome</keyword>
<organism evidence="7 8">
    <name type="scientific">Kingdonia uniflora</name>
    <dbReference type="NCBI Taxonomy" id="39325"/>
    <lineage>
        <taxon>Eukaryota</taxon>
        <taxon>Viridiplantae</taxon>
        <taxon>Streptophyta</taxon>
        <taxon>Embryophyta</taxon>
        <taxon>Tracheophyta</taxon>
        <taxon>Spermatophyta</taxon>
        <taxon>Magnoliopsida</taxon>
        <taxon>Ranunculales</taxon>
        <taxon>Circaeasteraceae</taxon>
        <taxon>Kingdonia</taxon>
    </lineage>
</organism>
<evidence type="ECO:0000256" key="6">
    <source>
        <dbReference type="SAM" id="Phobius"/>
    </source>
</evidence>
<accession>A0A7J7PAU9</accession>
<keyword evidence="6" id="KW-0812">Transmembrane</keyword>
<keyword evidence="6" id="KW-1133">Transmembrane helix</keyword>
<keyword evidence="5" id="KW-0732">Signal</keyword>
<dbReference type="AlphaFoldDB" id="A0A7J7PAU9"/>
<dbReference type="EMBL" id="JACGCM010000119">
    <property type="protein sequence ID" value="KAF6176264.1"/>
    <property type="molecule type" value="Genomic_DNA"/>
</dbReference>
<evidence type="ECO:0000256" key="3">
    <source>
        <dbReference type="ARBA" id="ARBA00022471"/>
    </source>
</evidence>
<evidence type="ECO:0000256" key="5">
    <source>
        <dbReference type="ARBA" id="ARBA00022729"/>
    </source>
</evidence>
<evidence type="ECO:0000256" key="4">
    <source>
        <dbReference type="ARBA" id="ARBA00022525"/>
    </source>
</evidence>
<name>A0A7J7PAU9_9MAGN</name>
<dbReference type="Pfam" id="PF05938">
    <property type="entry name" value="Self-incomp_S1"/>
    <property type="match status" value="1"/>
</dbReference>